<dbReference type="Proteomes" id="UP000299102">
    <property type="component" value="Unassembled WGS sequence"/>
</dbReference>
<keyword evidence="2" id="KW-1185">Reference proteome</keyword>
<proteinExistence type="predicted"/>
<organism evidence="1 2">
    <name type="scientific">Eumeta variegata</name>
    <name type="common">Bagworm moth</name>
    <name type="synonym">Eumeta japonica</name>
    <dbReference type="NCBI Taxonomy" id="151549"/>
    <lineage>
        <taxon>Eukaryota</taxon>
        <taxon>Metazoa</taxon>
        <taxon>Ecdysozoa</taxon>
        <taxon>Arthropoda</taxon>
        <taxon>Hexapoda</taxon>
        <taxon>Insecta</taxon>
        <taxon>Pterygota</taxon>
        <taxon>Neoptera</taxon>
        <taxon>Endopterygota</taxon>
        <taxon>Lepidoptera</taxon>
        <taxon>Glossata</taxon>
        <taxon>Ditrysia</taxon>
        <taxon>Tineoidea</taxon>
        <taxon>Psychidae</taxon>
        <taxon>Oiketicinae</taxon>
        <taxon>Eumeta</taxon>
    </lineage>
</organism>
<reference evidence="1 2" key="1">
    <citation type="journal article" date="2019" name="Commun. Biol.">
        <title>The bagworm genome reveals a unique fibroin gene that provides high tensile strength.</title>
        <authorList>
            <person name="Kono N."/>
            <person name="Nakamura H."/>
            <person name="Ohtoshi R."/>
            <person name="Tomita M."/>
            <person name="Numata K."/>
            <person name="Arakawa K."/>
        </authorList>
    </citation>
    <scope>NUCLEOTIDE SEQUENCE [LARGE SCALE GENOMIC DNA]</scope>
</reference>
<evidence type="ECO:0000313" key="2">
    <source>
        <dbReference type="Proteomes" id="UP000299102"/>
    </source>
</evidence>
<comment type="caution">
    <text evidence="1">The sequence shown here is derived from an EMBL/GenBank/DDBJ whole genome shotgun (WGS) entry which is preliminary data.</text>
</comment>
<dbReference type="EMBL" id="BGZK01004329">
    <property type="protein sequence ID" value="GBP08368.1"/>
    <property type="molecule type" value="Genomic_DNA"/>
</dbReference>
<name>A0A4C1T4I8_EUMVA</name>
<sequence>MFTRNTWGECYANGKIYILRQRQESHLRPRDWWAVGVKLGAANFTGLKMISTFPGGRFGLGEVQHLDVLLWEFEARTASIWYWRQIFRGERPNLTRGSNRYYGS</sequence>
<evidence type="ECO:0000313" key="1">
    <source>
        <dbReference type="EMBL" id="GBP08368.1"/>
    </source>
</evidence>
<protein>
    <submittedName>
        <fullName evidence="1">Uncharacterized protein</fullName>
    </submittedName>
</protein>
<dbReference type="AlphaFoldDB" id="A0A4C1T4I8"/>
<gene>
    <name evidence="1" type="ORF">EVAR_71067_1</name>
</gene>
<accession>A0A4C1T4I8</accession>